<keyword evidence="2" id="KW-1185">Reference proteome</keyword>
<organism evidence="1 2">
    <name type="scientific">Roseivirga echinicomitans</name>
    <dbReference type="NCBI Taxonomy" id="296218"/>
    <lineage>
        <taxon>Bacteria</taxon>
        <taxon>Pseudomonadati</taxon>
        <taxon>Bacteroidota</taxon>
        <taxon>Cytophagia</taxon>
        <taxon>Cytophagales</taxon>
        <taxon>Roseivirgaceae</taxon>
        <taxon>Roseivirga</taxon>
    </lineage>
</organism>
<protein>
    <submittedName>
        <fullName evidence="1">Uncharacterized protein</fullName>
    </submittedName>
</protein>
<evidence type="ECO:0000313" key="2">
    <source>
        <dbReference type="Proteomes" id="UP000075615"/>
    </source>
</evidence>
<name>A0A150WYL1_9BACT</name>
<evidence type="ECO:0000313" key="1">
    <source>
        <dbReference type="EMBL" id="KYG71554.1"/>
    </source>
</evidence>
<accession>A0A150WYL1</accession>
<dbReference type="Proteomes" id="UP000075615">
    <property type="component" value="Unassembled WGS sequence"/>
</dbReference>
<comment type="caution">
    <text evidence="1">The sequence shown here is derived from an EMBL/GenBank/DDBJ whole genome shotgun (WGS) entry which is preliminary data.</text>
</comment>
<reference evidence="1 2" key="1">
    <citation type="submission" date="2016-01" db="EMBL/GenBank/DDBJ databases">
        <title>Genome sequencing of Roseivirga echinicomitans KMM 6058.</title>
        <authorList>
            <person name="Selvaratnam C."/>
            <person name="Thevarajoo S."/>
            <person name="Goh K.M."/>
            <person name="Ee R."/>
            <person name="Chan K.-G."/>
            <person name="Chong C.S."/>
        </authorList>
    </citation>
    <scope>NUCLEOTIDE SEQUENCE [LARGE SCALE GENOMIC DNA]</scope>
    <source>
        <strain evidence="1 2">KMM 6058</strain>
    </source>
</reference>
<gene>
    <name evidence="1" type="ORF">AWN68_12480</name>
</gene>
<dbReference type="EMBL" id="LRDB01000053">
    <property type="protein sequence ID" value="KYG71554.1"/>
    <property type="molecule type" value="Genomic_DNA"/>
</dbReference>
<dbReference type="OrthoDB" id="977997at2"/>
<dbReference type="PROSITE" id="PS51257">
    <property type="entry name" value="PROKAR_LIPOPROTEIN"/>
    <property type="match status" value="1"/>
</dbReference>
<sequence length="330" mass="38969">MRHTFLLLGLVWLVSSCATVINGSYSQVRIKSDEAVSYIYKGDTVVNKLDEPVTFVAKNSREPVIVSIFNEEKSKRVYILPKKAPVYWLNTFSPYLSGYVVDEITGKKWKYPKKVHINMDLPGNSYTPYFPMDSTLLLRRNKIGFNPFSFGLAYHPGVEISYERLHNDKFGTQLSYTHFLARDNEYARNAKGFRLNIEEKYFFRSYEQTRLYISLAAEFLHKTHDADLDFYTQTASDERFYFSERKKIEKTFYSITPHIGIQHYLSKKLVVETYFGMGLRYRKTTHSQVPNNYHYYISDWEWLDIEYYSNKQEARISGNMDLSFKLSWAF</sequence>
<dbReference type="AlphaFoldDB" id="A0A150WYL1"/>
<proteinExistence type="predicted"/>
<dbReference type="STRING" id="296218.AWN68_12480"/>